<reference evidence="9 10" key="1">
    <citation type="submission" date="2015-03" db="EMBL/GenBank/DDBJ databases">
        <authorList>
            <consortium name="Pathogen Informatics"/>
        </authorList>
    </citation>
    <scope>NUCLEOTIDE SEQUENCE [LARGE SCALE GENOMIC DNA]</scope>
    <source>
        <strain evidence="4 15">Bir 172</strain>
        <strain evidence="5 16">Bir 187</strain>
        <strain evidence="3 11">C09601061</strain>
        <strain evidence="6 9">D00501624</strain>
        <strain evidence="8 10">G09801536</strain>
        <strain evidence="1 13">G09901357</strain>
        <strain evidence="2 12">H09601792</strain>
        <strain evidence="7 14">P00601463</strain>
    </source>
</reference>
<evidence type="ECO:0000313" key="2">
    <source>
        <dbReference type="EMBL" id="CFE47253.1"/>
    </source>
</evidence>
<organism evidence="6 9">
    <name type="scientific">Mycobacterium tuberculosis</name>
    <dbReference type="NCBI Taxonomy" id="1773"/>
    <lineage>
        <taxon>Bacteria</taxon>
        <taxon>Bacillati</taxon>
        <taxon>Actinomycetota</taxon>
        <taxon>Actinomycetes</taxon>
        <taxon>Mycobacteriales</taxon>
        <taxon>Mycobacteriaceae</taxon>
        <taxon>Mycobacterium</taxon>
        <taxon>Mycobacterium tuberculosis complex</taxon>
    </lineage>
</organism>
<dbReference type="Proteomes" id="UP000048948">
    <property type="component" value="Unassembled WGS sequence"/>
</dbReference>
<dbReference type="Proteomes" id="UP000049023">
    <property type="component" value="Unassembled WGS sequence"/>
</dbReference>
<evidence type="ECO:0000313" key="6">
    <source>
        <dbReference type="EMBL" id="CNU58403.1"/>
    </source>
</evidence>
<protein>
    <submittedName>
        <fullName evidence="6">Uncharacterized protein</fullName>
    </submittedName>
</protein>
<dbReference type="Proteomes" id="UP000046680">
    <property type="component" value="Unassembled WGS sequence"/>
</dbReference>
<dbReference type="EMBL" id="CNGE01000328">
    <property type="protein sequence ID" value="CKS49905.1"/>
    <property type="molecule type" value="Genomic_DNA"/>
</dbReference>
<dbReference type="Proteomes" id="UP000048289">
    <property type="component" value="Unassembled WGS sequence"/>
</dbReference>
<evidence type="ECO:0000313" key="9">
    <source>
        <dbReference type="Proteomes" id="UP000039217"/>
    </source>
</evidence>
<evidence type="ECO:0000313" key="12">
    <source>
        <dbReference type="Proteomes" id="UP000046947"/>
    </source>
</evidence>
<dbReference type="AlphaFoldDB" id="A0A654ZJ56"/>
<evidence type="ECO:0000313" key="3">
    <source>
        <dbReference type="EMBL" id="CFR68846.1"/>
    </source>
</evidence>
<evidence type="ECO:0000313" key="1">
    <source>
        <dbReference type="EMBL" id="CFE38743.1"/>
    </source>
</evidence>
<dbReference type="Proteomes" id="UP000045842">
    <property type="component" value="Unassembled WGS sequence"/>
</dbReference>
<evidence type="ECO:0000313" key="11">
    <source>
        <dbReference type="Proteomes" id="UP000046680"/>
    </source>
</evidence>
<proteinExistence type="predicted"/>
<evidence type="ECO:0000313" key="5">
    <source>
        <dbReference type="EMBL" id="CKS93176.1"/>
    </source>
</evidence>
<dbReference type="Proteomes" id="UP000039217">
    <property type="component" value="Unassembled WGS sequence"/>
</dbReference>
<dbReference type="EMBL" id="CHKL01000002">
    <property type="protein sequence ID" value="COV50172.1"/>
    <property type="molecule type" value="Genomic_DNA"/>
</dbReference>
<evidence type="ECO:0000313" key="15">
    <source>
        <dbReference type="Proteomes" id="UP000048948"/>
    </source>
</evidence>
<sequence>MQRAHRMQRSRSSSTCAEMLIGLAKVRLASVKRESVRPLDIAWFCSGHSPPLSHIGQSSGWLISSSSITPCWALSAISEVSWVRTTMSSVATVVHDASGLRCPSTSTRHCRQAPTGSSSGWSQNRGIWIPISSAARITNVPLGTLISTPSMVSVTISGWPTRMSVSAAWVTRPLRSRRAWSLGGRMGNRLLRRGPGTRRGSA</sequence>
<dbReference type="EMBL" id="CSAD01000449">
    <property type="protein sequence ID" value="COW00615.1"/>
    <property type="molecule type" value="Genomic_DNA"/>
</dbReference>
<name>A0A654ZJ56_MYCTX</name>
<evidence type="ECO:0000313" key="14">
    <source>
        <dbReference type="Proteomes" id="UP000048600"/>
    </source>
</evidence>
<dbReference type="Proteomes" id="UP000046947">
    <property type="component" value="Unassembled WGS sequence"/>
</dbReference>
<evidence type="ECO:0000313" key="13">
    <source>
        <dbReference type="Proteomes" id="UP000048289"/>
    </source>
</evidence>
<dbReference type="EMBL" id="CQQC01000204">
    <property type="protein sequence ID" value="CNU58403.1"/>
    <property type="molecule type" value="Genomic_DNA"/>
</dbReference>
<dbReference type="EMBL" id="CFOE01000102">
    <property type="protein sequence ID" value="CFE38743.1"/>
    <property type="molecule type" value="Genomic_DNA"/>
</dbReference>
<dbReference type="EMBL" id="CFOH01000067">
    <property type="protein sequence ID" value="CFE47253.1"/>
    <property type="molecule type" value="Genomic_DNA"/>
</dbReference>
<gene>
    <name evidence="3" type="ORF">ERS007657_00712</name>
    <name evidence="6" type="ORF">ERS007661_00893</name>
    <name evidence="8" type="ORF">ERS007679_02894</name>
    <name evidence="1" type="ORF">ERS007681_01121</name>
    <name evidence="2" type="ORF">ERS007688_00685</name>
    <name evidence="7" type="ORF">ERS007741_00041</name>
    <name evidence="4" type="ORF">ERS027646_01969</name>
    <name evidence="5" type="ORF">ERS027661_03716</name>
</gene>
<dbReference type="Proteomes" id="UP000048600">
    <property type="component" value="Unassembled WGS sequence"/>
</dbReference>
<evidence type="ECO:0000313" key="7">
    <source>
        <dbReference type="EMBL" id="COV50172.1"/>
    </source>
</evidence>
<dbReference type="EMBL" id="CNFU01001041">
    <property type="protein sequence ID" value="CKS93176.1"/>
    <property type="molecule type" value="Genomic_DNA"/>
</dbReference>
<dbReference type="EMBL" id="CGCX01000169">
    <property type="protein sequence ID" value="CFR68846.1"/>
    <property type="molecule type" value="Genomic_DNA"/>
</dbReference>
<evidence type="ECO:0000313" key="10">
    <source>
        <dbReference type="Proteomes" id="UP000045842"/>
    </source>
</evidence>
<evidence type="ECO:0000313" key="4">
    <source>
        <dbReference type="EMBL" id="CKS49905.1"/>
    </source>
</evidence>
<accession>A0A654ZJ56</accession>
<evidence type="ECO:0000313" key="8">
    <source>
        <dbReference type="EMBL" id="COW00615.1"/>
    </source>
</evidence>
<evidence type="ECO:0000313" key="16">
    <source>
        <dbReference type="Proteomes" id="UP000049023"/>
    </source>
</evidence>